<feature type="transmembrane region" description="Helical" evidence="2">
    <location>
        <begin position="333"/>
        <end position="350"/>
    </location>
</feature>
<dbReference type="KEGG" id="sasa:106573882"/>
<reference evidence="4" key="1">
    <citation type="submission" date="2025-04" db="UniProtKB">
        <authorList>
            <consortium name="RefSeq"/>
        </authorList>
    </citation>
    <scope>IDENTIFICATION</scope>
    <source>
        <tissue evidence="4">Muscle</tissue>
    </source>
</reference>
<dbReference type="Proteomes" id="UP001652741">
    <property type="component" value="Chromosome ssa16"/>
</dbReference>
<dbReference type="PaxDb" id="8030-ENSSSAP00000072232"/>
<dbReference type="GO" id="GO:0032588">
    <property type="term" value="C:trans-Golgi network membrane"/>
    <property type="evidence" value="ECO:0007669"/>
    <property type="project" value="TreeGrafter"/>
</dbReference>
<sequence length="430" mass="47215">MSGRQATNPEDGKEIDSVKESISDIINQLQDIDPARLSFSPFLDLDTQISLAPVSDSPESSVEELHSSSHSVIGSHHSLEALPADQLVQLDSCHQQPSEGFKAERRPQEGKEGVQDGTTSSPIAPVHNLEDPVENCISTPNPASRRDIPNGTDTQRWSPESNNLESTIDEGQPLLGLPPESIELTMWSSQDQETCEAVPEVADKRLWCCCCRCCQSGRVPAVCSVLASLLFTAGLLYALYFYVPIDSPDCPDMVSRLTFTLCCCAVAAVPILLAMLIGAMCQFCTGSLNPVEALHRRPAIQQLFVSASMEQLFLYVLNLLVLATFLPQDQLRVVPILTGVFVGGRLIYWLCFHMCSPWRGFGSGITVFPLLAMVAFNLYCLYDLSLRQLLFGSEDRLYYETTPSSWPLEVSQSSSGKSDSVIPTDILETQ</sequence>
<protein>
    <submittedName>
        <fullName evidence="4 5">Transmembrane protein 79-like</fullName>
    </submittedName>
</protein>
<feature type="transmembrane region" description="Helical" evidence="2">
    <location>
        <begin position="257"/>
        <end position="280"/>
    </location>
</feature>
<dbReference type="STRING" id="8030.ENSSSAP00000072232"/>
<keyword evidence="2" id="KW-1133">Transmembrane helix</keyword>
<organism evidence="3 4">
    <name type="scientific">Salmo salar</name>
    <name type="common">Atlantic salmon</name>
    <dbReference type="NCBI Taxonomy" id="8030"/>
    <lineage>
        <taxon>Eukaryota</taxon>
        <taxon>Metazoa</taxon>
        <taxon>Chordata</taxon>
        <taxon>Craniata</taxon>
        <taxon>Vertebrata</taxon>
        <taxon>Euteleostomi</taxon>
        <taxon>Actinopterygii</taxon>
        <taxon>Neopterygii</taxon>
        <taxon>Teleostei</taxon>
        <taxon>Protacanthopterygii</taxon>
        <taxon>Salmoniformes</taxon>
        <taxon>Salmonidae</taxon>
        <taxon>Salmoninae</taxon>
        <taxon>Salmo</taxon>
    </lineage>
</organism>
<dbReference type="AlphaFoldDB" id="A0A1S3MNH7"/>
<feature type="transmembrane region" description="Helical" evidence="2">
    <location>
        <begin position="300"/>
        <end position="326"/>
    </location>
</feature>
<feature type="transmembrane region" description="Helical" evidence="2">
    <location>
        <begin position="219"/>
        <end position="245"/>
    </location>
</feature>
<name>A0A1S3MNH7_SALSA</name>
<dbReference type="GO" id="GO:0005765">
    <property type="term" value="C:lysosomal membrane"/>
    <property type="evidence" value="ECO:0007669"/>
    <property type="project" value="TreeGrafter"/>
</dbReference>
<dbReference type="PANTHER" id="PTHR31004">
    <property type="entry name" value="TRANSMEMBRANE PROTEIN 79"/>
    <property type="match status" value="1"/>
</dbReference>
<evidence type="ECO:0000256" key="1">
    <source>
        <dbReference type="SAM" id="MobiDB-lite"/>
    </source>
</evidence>
<feature type="compositionally biased region" description="Polar residues" evidence="1">
    <location>
        <begin position="151"/>
        <end position="166"/>
    </location>
</feature>
<dbReference type="PANTHER" id="PTHR31004:SF3">
    <property type="entry name" value="TRANSMEMBRANE PROTEIN 79"/>
    <property type="match status" value="1"/>
</dbReference>
<dbReference type="Bgee" id="ENSSSAG00000063919">
    <property type="expression patterns" value="Expressed in olfactory pit and 13 other cell types or tissues"/>
</dbReference>
<feature type="region of interest" description="Disordered" evidence="1">
    <location>
        <begin position="407"/>
        <end position="430"/>
    </location>
</feature>
<evidence type="ECO:0000256" key="2">
    <source>
        <dbReference type="SAM" id="Phobius"/>
    </source>
</evidence>
<feature type="compositionally biased region" description="Basic and acidic residues" evidence="1">
    <location>
        <begin position="101"/>
        <end position="114"/>
    </location>
</feature>
<proteinExistence type="predicted"/>
<dbReference type="RefSeq" id="XP_014004788.1">
    <property type="nucleotide sequence ID" value="XM_014149313.1"/>
</dbReference>
<keyword evidence="3" id="KW-1185">Reference proteome</keyword>
<feature type="region of interest" description="Disordered" evidence="1">
    <location>
        <begin position="53"/>
        <end position="74"/>
    </location>
</feature>
<feature type="compositionally biased region" description="Low complexity" evidence="1">
    <location>
        <begin position="411"/>
        <end position="420"/>
    </location>
</feature>
<accession>A0A1S3MNH7</accession>
<keyword evidence="2" id="KW-0472">Membrane</keyword>
<evidence type="ECO:0000313" key="5">
    <source>
        <dbReference type="RefSeq" id="XP_045553239.1"/>
    </source>
</evidence>
<dbReference type="GO" id="GO:0045055">
    <property type="term" value="P:regulated exocytosis"/>
    <property type="evidence" value="ECO:0007669"/>
    <property type="project" value="TreeGrafter"/>
</dbReference>
<keyword evidence="2" id="KW-0812">Transmembrane</keyword>
<feature type="transmembrane region" description="Helical" evidence="2">
    <location>
        <begin position="362"/>
        <end position="382"/>
    </location>
</feature>
<dbReference type="RefSeq" id="XP_045553239.1">
    <property type="nucleotide sequence ID" value="XM_045697283.1"/>
</dbReference>
<feature type="region of interest" description="Disordered" evidence="1">
    <location>
        <begin position="94"/>
        <end position="172"/>
    </location>
</feature>
<evidence type="ECO:0000313" key="3">
    <source>
        <dbReference type="Proteomes" id="UP001652741"/>
    </source>
</evidence>
<evidence type="ECO:0000313" key="4">
    <source>
        <dbReference type="RefSeq" id="XP_014004788.1"/>
    </source>
</evidence>
<gene>
    <name evidence="4 5" type="primary">LOC106573882</name>
</gene>
<dbReference type="GeneID" id="106573882"/>